<dbReference type="EMBL" id="AMZN01000029">
    <property type="protein sequence ID" value="ELR71978.1"/>
    <property type="molecule type" value="Genomic_DNA"/>
</dbReference>
<gene>
    <name evidence="3" type="ORF">C900_01973</name>
</gene>
<dbReference type="InterPro" id="IPR011006">
    <property type="entry name" value="CheY-like_superfamily"/>
</dbReference>
<dbReference type="CDD" id="cd17557">
    <property type="entry name" value="REC_Rcp-like"/>
    <property type="match status" value="1"/>
</dbReference>
<dbReference type="InterPro" id="IPR001789">
    <property type="entry name" value="Sig_transdc_resp-reg_receiver"/>
</dbReference>
<organism evidence="3 4">
    <name type="scientific">Fulvivirga imtechensis AK7</name>
    <dbReference type="NCBI Taxonomy" id="1237149"/>
    <lineage>
        <taxon>Bacteria</taxon>
        <taxon>Pseudomonadati</taxon>
        <taxon>Bacteroidota</taxon>
        <taxon>Cytophagia</taxon>
        <taxon>Cytophagales</taxon>
        <taxon>Fulvivirgaceae</taxon>
        <taxon>Fulvivirga</taxon>
    </lineage>
</organism>
<dbReference type="SMART" id="SM00448">
    <property type="entry name" value="REC"/>
    <property type="match status" value="1"/>
</dbReference>
<evidence type="ECO:0000256" key="1">
    <source>
        <dbReference type="PROSITE-ProRule" id="PRU00169"/>
    </source>
</evidence>
<dbReference type="STRING" id="1237149.C900_01973"/>
<protein>
    <submittedName>
        <fullName evidence="3">Response regulator receiver protein</fullName>
    </submittedName>
</protein>
<sequence length="146" mass="16122">MEQEIEIVLIEDNPDDAALAIRALKRKNLANKVIHLNDGEEALTFFFGAAGVPGRAEEGTPRVVLLDLNMPKVSGLEVLQKLRSNTKTAGIPVIVLTSSSSDPKIKRCNELGADRYIVKPVDFRSFAETVADLGMKWIVFNHHQKV</sequence>
<dbReference type="PANTHER" id="PTHR44520:SF1">
    <property type="entry name" value="TWO-COMPONENT SYSTEM REGULATORY PROTEIN"/>
    <property type="match status" value="1"/>
</dbReference>
<evidence type="ECO:0000259" key="2">
    <source>
        <dbReference type="PROSITE" id="PS50110"/>
    </source>
</evidence>
<dbReference type="PANTHER" id="PTHR44520">
    <property type="entry name" value="RESPONSE REGULATOR RCP1-RELATED"/>
    <property type="match status" value="1"/>
</dbReference>
<keyword evidence="1" id="KW-0597">Phosphoprotein</keyword>
<dbReference type="OrthoDB" id="7631574at2"/>
<proteinExistence type="predicted"/>
<evidence type="ECO:0000313" key="4">
    <source>
        <dbReference type="Proteomes" id="UP000011135"/>
    </source>
</evidence>
<dbReference type="InterPro" id="IPR052893">
    <property type="entry name" value="TCS_response_regulator"/>
</dbReference>
<dbReference type="SUPFAM" id="SSF52172">
    <property type="entry name" value="CheY-like"/>
    <property type="match status" value="1"/>
</dbReference>
<evidence type="ECO:0000313" key="3">
    <source>
        <dbReference type="EMBL" id="ELR71978.1"/>
    </source>
</evidence>
<keyword evidence="4" id="KW-1185">Reference proteome</keyword>
<reference evidence="3 4" key="1">
    <citation type="submission" date="2012-12" db="EMBL/GenBank/DDBJ databases">
        <title>Genome assembly of Fulvivirga imtechensis AK7.</title>
        <authorList>
            <person name="Nupur N."/>
            <person name="Khatri I."/>
            <person name="Kumar R."/>
            <person name="Subramanian S."/>
            <person name="Pinnaka A."/>
        </authorList>
    </citation>
    <scope>NUCLEOTIDE SEQUENCE [LARGE SCALE GENOMIC DNA]</scope>
    <source>
        <strain evidence="3 4">AK7</strain>
    </source>
</reference>
<dbReference type="eggNOG" id="COG0784">
    <property type="taxonomic scope" value="Bacteria"/>
</dbReference>
<dbReference type="Gene3D" id="3.40.50.2300">
    <property type="match status" value="1"/>
</dbReference>
<name>L8JUR3_9BACT</name>
<dbReference type="RefSeq" id="WP_009579420.1">
    <property type="nucleotide sequence ID" value="NZ_AMZN01000029.1"/>
</dbReference>
<dbReference type="PROSITE" id="PS50110">
    <property type="entry name" value="RESPONSE_REGULATORY"/>
    <property type="match status" value="1"/>
</dbReference>
<comment type="caution">
    <text evidence="3">The sequence shown here is derived from an EMBL/GenBank/DDBJ whole genome shotgun (WGS) entry which is preliminary data.</text>
</comment>
<dbReference type="AlphaFoldDB" id="L8JUR3"/>
<dbReference type="GO" id="GO:0000160">
    <property type="term" value="P:phosphorelay signal transduction system"/>
    <property type="evidence" value="ECO:0007669"/>
    <property type="project" value="InterPro"/>
</dbReference>
<feature type="modified residue" description="4-aspartylphosphate" evidence="1">
    <location>
        <position position="67"/>
    </location>
</feature>
<feature type="domain" description="Response regulatory" evidence="2">
    <location>
        <begin position="6"/>
        <end position="134"/>
    </location>
</feature>
<dbReference type="Proteomes" id="UP000011135">
    <property type="component" value="Unassembled WGS sequence"/>
</dbReference>
<dbReference type="Pfam" id="PF00072">
    <property type="entry name" value="Response_reg"/>
    <property type="match status" value="1"/>
</dbReference>
<accession>L8JUR3</accession>